<dbReference type="OrthoDB" id="10043418at2759"/>
<dbReference type="Proteomes" id="UP001153636">
    <property type="component" value="Chromosome 21"/>
</dbReference>
<gene>
    <name evidence="1" type="ORF">PSYICH_LOCUS8182</name>
</gene>
<keyword evidence="2" id="KW-1185">Reference proteome</keyword>
<proteinExistence type="predicted"/>
<reference evidence="1" key="1">
    <citation type="submission" date="2022-01" db="EMBL/GenBank/DDBJ databases">
        <authorList>
            <person name="King R."/>
        </authorList>
    </citation>
    <scope>NUCLEOTIDE SEQUENCE</scope>
</reference>
<name>A0A9P0CX06_9CUCU</name>
<evidence type="ECO:0000313" key="2">
    <source>
        <dbReference type="Proteomes" id="UP001153636"/>
    </source>
</evidence>
<dbReference type="AlphaFoldDB" id="A0A9P0CX06"/>
<sequence>MNRSRILRKDRCADSNNREGHVGKNLREFSSPQKITFPDFPVGSMICYKCRDMFEEERNLTRTKVSGIDNSISSSEIPNTSNLSNVSAEISLNNNNNIAESNTLDPSGSSLNLSLNSKENDFDNMMGGLKDKFSSLHVHDPDRIAILIALPTSWSIDKIAKEFSTTHYAVRKAKDLKNRTVLSQDQYLIWVNL</sequence>
<organism evidence="1 2">
    <name type="scientific">Psylliodes chrysocephalus</name>
    <dbReference type="NCBI Taxonomy" id="3402493"/>
    <lineage>
        <taxon>Eukaryota</taxon>
        <taxon>Metazoa</taxon>
        <taxon>Ecdysozoa</taxon>
        <taxon>Arthropoda</taxon>
        <taxon>Hexapoda</taxon>
        <taxon>Insecta</taxon>
        <taxon>Pterygota</taxon>
        <taxon>Neoptera</taxon>
        <taxon>Endopterygota</taxon>
        <taxon>Coleoptera</taxon>
        <taxon>Polyphaga</taxon>
        <taxon>Cucujiformia</taxon>
        <taxon>Chrysomeloidea</taxon>
        <taxon>Chrysomelidae</taxon>
        <taxon>Galerucinae</taxon>
        <taxon>Alticini</taxon>
        <taxon>Psylliodes</taxon>
    </lineage>
</organism>
<protein>
    <submittedName>
        <fullName evidence="1">Uncharacterized protein</fullName>
    </submittedName>
</protein>
<evidence type="ECO:0000313" key="1">
    <source>
        <dbReference type="EMBL" id="CAH1107395.1"/>
    </source>
</evidence>
<dbReference type="EMBL" id="OV651833">
    <property type="protein sequence ID" value="CAH1107395.1"/>
    <property type="molecule type" value="Genomic_DNA"/>
</dbReference>
<accession>A0A9P0CX06</accession>